<feature type="compositionally biased region" description="Acidic residues" evidence="1">
    <location>
        <begin position="73"/>
        <end position="94"/>
    </location>
</feature>
<dbReference type="EMBL" id="HBIZ01028508">
    <property type="protein sequence ID" value="CAE0765495.1"/>
    <property type="molecule type" value="Transcribed_RNA"/>
</dbReference>
<feature type="chain" id="PRO_5030705701" description="STI1 domain-containing protein" evidence="2">
    <location>
        <begin position="24"/>
        <end position="221"/>
    </location>
</feature>
<protein>
    <recommendedName>
        <fullName evidence="4">STI1 domain-containing protein</fullName>
    </recommendedName>
</protein>
<proteinExistence type="predicted"/>
<gene>
    <name evidence="3" type="ORF">PCAR00345_LOCUS18107</name>
</gene>
<feature type="region of interest" description="Disordered" evidence="1">
    <location>
        <begin position="73"/>
        <end position="115"/>
    </location>
</feature>
<evidence type="ECO:0000313" key="3">
    <source>
        <dbReference type="EMBL" id="CAE0765495.1"/>
    </source>
</evidence>
<organism evidence="3">
    <name type="scientific">Chrysotila carterae</name>
    <name type="common">Marine alga</name>
    <name type="synonym">Syracosphaera carterae</name>
    <dbReference type="NCBI Taxonomy" id="13221"/>
    <lineage>
        <taxon>Eukaryota</taxon>
        <taxon>Haptista</taxon>
        <taxon>Haptophyta</taxon>
        <taxon>Prymnesiophyceae</taxon>
        <taxon>Isochrysidales</taxon>
        <taxon>Isochrysidaceae</taxon>
        <taxon>Chrysotila</taxon>
    </lineage>
</organism>
<feature type="signal peptide" evidence="2">
    <location>
        <begin position="1"/>
        <end position="23"/>
    </location>
</feature>
<keyword evidence="2" id="KW-0732">Signal</keyword>
<reference evidence="3" key="1">
    <citation type="submission" date="2021-01" db="EMBL/GenBank/DDBJ databases">
        <authorList>
            <person name="Corre E."/>
            <person name="Pelletier E."/>
            <person name="Niang G."/>
            <person name="Scheremetjew M."/>
            <person name="Finn R."/>
            <person name="Kale V."/>
            <person name="Holt S."/>
            <person name="Cochrane G."/>
            <person name="Meng A."/>
            <person name="Brown T."/>
            <person name="Cohen L."/>
        </authorList>
    </citation>
    <scope>NUCLEOTIDE SEQUENCE</scope>
    <source>
        <strain evidence="3">CCMP645</strain>
    </source>
</reference>
<evidence type="ECO:0008006" key="4">
    <source>
        <dbReference type="Google" id="ProtNLM"/>
    </source>
</evidence>
<feature type="compositionally biased region" description="Gly residues" evidence="1">
    <location>
        <begin position="104"/>
        <end position="114"/>
    </location>
</feature>
<name>A0A7S4BHL5_CHRCT</name>
<evidence type="ECO:0000256" key="2">
    <source>
        <dbReference type="SAM" id="SignalP"/>
    </source>
</evidence>
<sequence>MAARMSPLLLLAMLLGASATVLAGGLSGSTLGDRCARLESHGAIRGHNAGQCSVASRLSRSAVLMVRGGADELDDELDVDEEGETGADDLEGAESLENPFLGGSSAGGMGGGAGLQDLAQSLQDPQMLQEALKELQDPETQKRIKSMMEDPDFLESMKQYVEQITQDPQFEMLKKQTEKLMEDPTFVDQMTKALMSGDMGKTLADMGMAAKAEEEAEDDEE</sequence>
<accession>A0A7S4BHL5</accession>
<evidence type="ECO:0000256" key="1">
    <source>
        <dbReference type="SAM" id="MobiDB-lite"/>
    </source>
</evidence>
<dbReference type="AlphaFoldDB" id="A0A7S4BHL5"/>